<name>A0ABU8RIT1_9ACTN</name>
<reference evidence="2 3" key="1">
    <citation type="journal article" date="2017" name="Int. J. Syst. Evol. Microbiol.">
        <title>Pseudokineococcus basanitobsidens sp. nov., isolated from volcanic rock.</title>
        <authorList>
            <person name="Lee D.W."/>
            <person name="Park M.Y."/>
            <person name="Kim J.J."/>
            <person name="Kim B.S."/>
        </authorList>
    </citation>
    <scope>NUCLEOTIDE SEQUENCE [LARGE SCALE GENOMIC DNA]</scope>
    <source>
        <strain evidence="2 3">DSM 103726</strain>
    </source>
</reference>
<organism evidence="2 3">
    <name type="scientific">Pseudokineococcus basanitobsidens</name>
    <dbReference type="NCBI Taxonomy" id="1926649"/>
    <lineage>
        <taxon>Bacteria</taxon>
        <taxon>Bacillati</taxon>
        <taxon>Actinomycetota</taxon>
        <taxon>Actinomycetes</taxon>
        <taxon>Kineosporiales</taxon>
        <taxon>Kineosporiaceae</taxon>
        <taxon>Pseudokineococcus</taxon>
    </lineage>
</organism>
<proteinExistence type="predicted"/>
<dbReference type="InterPro" id="IPR011200">
    <property type="entry name" value="UCP012608"/>
</dbReference>
<comment type="caution">
    <text evidence="2">The sequence shown here is derived from an EMBL/GenBank/DDBJ whole genome shotgun (WGS) entry which is preliminary data.</text>
</comment>
<sequence>MGAAAVLEHLQRQAGTCRTLGAPFTAALCEAAAEDLRRAGPVADVLAGDGREPGPSALGLRLVGALQRLVLAGDAPALGRCYPTDARPGGDPAAAVALLPAVVAEHVEVLRRELGAAPQTNEVGRTAALWGGVLRLVAEGVGRGLPGTGPAGQGGAVPVRLVDVGASAGLLLQADRVRMVGDDGSACGPPGSPVRLAAAWDVAPWSGPGDGGPVREPPPTRVVAREGVDVAPLDVAREQDSRRLRSFVWPEQRDRVHRLEGAIALARAHPVPLRRAGAGELARGLGLRPGVVTVVWHAVVRQYVPAGELSALDAALVRLGREADAAGGGAPLVHLALEPARPVDGGPSRFVLSATVSGAPGVPHGPRELGEAGPHGPPVRWSGPPGPGPGAPAPAEPSPAPTGPSPAPTGPSPTRPVPTGRTGGPA</sequence>
<evidence type="ECO:0000256" key="1">
    <source>
        <dbReference type="SAM" id="MobiDB-lite"/>
    </source>
</evidence>
<accession>A0ABU8RIT1</accession>
<protein>
    <submittedName>
        <fullName evidence="2">DUF2332 domain-containing protein</fullName>
    </submittedName>
</protein>
<evidence type="ECO:0000313" key="3">
    <source>
        <dbReference type="Proteomes" id="UP001387100"/>
    </source>
</evidence>
<gene>
    <name evidence="2" type="ORF">WDZ17_06345</name>
</gene>
<dbReference type="Pfam" id="PF10094">
    <property type="entry name" value="DUF2332"/>
    <property type="match status" value="1"/>
</dbReference>
<dbReference type="RefSeq" id="WP_339574293.1">
    <property type="nucleotide sequence ID" value="NZ_JBBIAA010000004.1"/>
</dbReference>
<evidence type="ECO:0000313" key="2">
    <source>
        <dbReference type="EMBL" id="MEJ5944913.1"/>
    </source>
</evidence>
<feature type="region of interest" description="Disordered" evidence="1">
    <location>
        <begin position="354"/>
        <end position="426"/>
    </location>
</feature>
<dbReference type="Proteomes" id="UP001387100">
    <property type="component" value="Unassembled WGS sequence"/>
</dbReference>
<keyword evidence="3" id="KW-1185">Reference proteome</keyword>
<feature type="compositionally biased region" description="Pro residues" evidence="1">
    <location>
        <begin position="384"/>
        <end position="416"/>
    </location>
</feature>
<dbReference type="EMBL" id="JBBIAA010000004">
    <property type="protein sequence ID" value="MEJ5944913.1"/>
    <property type="molecule type" value="Genomic_DNA"/>
</dbReference>